<sequence>MTASASLNLIKMEPNNFMGIDIKAFDKEKILEAFQSTRNSYRRTKTISFPPSLIPSNQCIPTMASCEQIEAYESQFINKLNGYLACQSIGDLLRIFSYSDRQIPIGKMSFLGSFFKKIQGLNINLDVAILCNDVQSQNHLVSILKAINLNCDHLTSHPVKRDTFGVIVKIRKAEKPVTAIKKATSVDLVMVYDSAINVYNRVLNQFSGVNYDDPQVVYISTLDSGDIRCYSSTAHEELNWSTLYKNVDDNQRIFHQVNRHANLQSFLVWNDYVASEAAEWAAKKDNTPYIFYQPAKKSLALEAYRLWNGGHPLSKSPKKPPLTGPTNSKKAVSPTNTSTAISSAPTKGRQRRHKKQVQGCATSSKASTSSNAGAVDSHFSTSPARLTTKHTSEAFTSKLASNVIVNVEASGSTTCSADNGSISCSTGQKRSLKTEENMDVKKARSDRFLPAFDFGSILDQAVQQFEEQLNNINIKL</sequence>
<evidence type="ECO:0000256" key="1">
    <source>
        <dbReference type="SAM" id="MobiDB-lite"/>
    </source>
</evidence>
<proteinExistence type="predicted"/>
<feature type="compositionally biased region" description="Polar residues" evidence="1">
    <location>
        <begin position="324"/>
        <end position="345"/>
    </location>
</feature>
<dbReference type="Proteomes" id="UP000054107">
    <property type="component" value="Unassembled WGS sequence"/>
</dbReference>
<protein>
    <submittedName>
        <fullName evidence="2">Uncharacterized protein</fullName>
    </submittedName>
</protein>
<keyword evidence="3" id="KW-1185">Reference proteome</keyword>
<dbReference type="OrthoDB" id="2270582at2759"/>
<evidence type="ECO:0000313" key="3">
    <source>
        <dbReference type="Proteomes" id="UP000054107"/>
    </source>
</evidence>
<feature type="region of interest" description="Disordered" evidence="1">
    <location>
        <begin position="312"/>
        <end position="384"/>
    </location>
</feature>
<reference evidence="2 3" key="1">
    <citation type="submission" date="2014-09" db="EMBL/GenBank/DDBJ databases">
        <authorList>
            <person name="Ellenberger Sabrina"/>
        </authorList>
    </citation>
    <scope>NUCLEOTIDE SEQUENCE [LARGE SCALE GENOMIC DNA]</scope>
    <source>
        <strain evidence="2 3">CBS 412.66</strain>
    </source>
</reference>
<organism evidence="2 3">
    <name type="scientific">Parasitella parasitica</name>
    <dbReference type="NCBI Taxonomy" id="35722"/>
    <lineage>
        <taxon>Eukaryota</taxon>
        <taxon>Fungi</taxon>
        <taxon>Fungi incertae sedis</taxon>
        <taxon>Mucoromycota</taxon>
        <taxon>Mucoromycotina</taxon>
        <taxon>Mucoromycetes</taxon>
        <taxon>Mucorales</taxon>
        <taxon>Mucorineae</taxon>
        <taxon>Mucoraceae</taxon>
        <taxon>Parasitella</taxon>
    </lineage>
</organism>
<name>A0A0B7NPQ3_9FUNG</name>
<accession>A0A0B7NPQ3</accession>
<evidence type="ECO:0000313" key="2">
    <source>
        <dbReference type="EMBL" id="CEP19402.1"/>
    </source>
</evidence>
<dbReference type="EMBL" id="LN734024">
    <property type="protein sequence ID" value="CEP19402.1"/>
    <property type="molecule type" value="Genomic_DNA"/>
</dbReference>
<dbReference type="AlphaFoldDB" id="A0A0B7NPQ3"/>
<gene>
    <name evidence="2" type="primary">PARPA_13717.1 scaffold 47024</name>
</gene>
<feature type="compositionally biased region" description="Low complexity" evidence="1">
    <location>
        <begin position="361"/>
        <end position="370"/>
    </location>
</feature>